<evidence type="ECO:0000313" key="2">
    <source>
        <dbReference type="Proteomes" id="UP000215914"/>
    </source>
</evidence>
<sequence>MNHHHRLSPPWYISLSITTEFSPKALSLSLITCLISLIMRSCLKPSPKHLYR</sequence>
<organism evidence="1 2">
    <name type="scientific">Helianthus annuus</name>
    <name type="common">Common sunflower</name>
    <dbReference type="NCBI Taxonomy" id="4232"/>
    <lineage>
        <taxon>Eukaryota</taxon>
        <taxon>Viridiplantae</taxon>
        <taxon>Streptophyta</taxon>
        <taxon>Embryophyta</taxon>
        <taxon>Tracheophyta</taxon>
        <taxon>Spermatophyta</taxon>
        <taxon>Magnoliopsida</taxon>
        <taxon>eudicotyledons</taxon>
        <taxon>Gunneridae</taxon>
        <taxon>Pentapetalae</taxon>
        <taxon>asterids</taxon>
        <taxon>campanulids</taxon>
        <taxon>Asterales</taxon>
        <taxon>Asteraceae</taxon>
        <taxon>Asteroideae</taxon>
        <taxon>Heliantheae alliance</taxon>
        <taxon>Heliantheae</taxon>
        <taxon>Helianthus</taxon>
    </lineage>
</organism>
<reference evidence="2" key="1">
    <citation type="journal article" date="2017" name="Nature">
        <title>The sunflower genome provides insights into oil metabolism, flowering and Asterid evolution.</title>
        <authorList>
            <person name="Badouin H."/>
            <person name="Gouzy J."/>
            <person name="Grassa C.J."/>
            <person name="Murat F."/>
            <person name="Staton S.E."/>
            <person name="Cottret L."/>
            <person name="Lelandais-Briere C."/>
            <person name="Owens G.L."/>
            <person name="Carrere S."/>
            <person name="Mayjonade B."/>
            <person name="Legrand L."/>
            <person name="Gill N."/>
            <person name="Kane N.C."/>
            <person name="Bowers J.E."/>
            <person name="Hubner S."/>
            <person name="Bellec A."/>
            <person name="Berard A."/>
            <person name="Berges H."/>
            <person name="Blanchet N."/>
            <person name="Boniface M.C."/>
            <person name="Brunel D."/>
            <person name="Catrice O."/>
            <person name="Chaidir N."/>
            <person name="Claudel C."/>
            <person name="Donnadieu C."/>
            <person name="Faraut T."/>
            <person name="Fievet G."/>
            <person name="Helmstetter N."/>
            <person name="King M."/>
            <person name="Knapp S.J."/>
            <person name="Lai Z."/>
            <person name="Le Paslier M.C."/>
            <person name="Lippi Y."/>
            <person name="Lorenzon L."/>
            <person name="Mandel J.R."/>
            <person name="Marage G."/>
            <person name="Marchand G."/>
            <person name="Marquand E."/>
            <person name="Bret-Mestries E."/>
            <person name="Morien E."/>
            <person name="Nambeesan S."/>
            <person name="Nguyen T."/>
            <person name="Pegot-Espagnet P."/>
            <person name="Pouilly N."/>
            <person name="Raftis F."/>
            <person name="Sallet E."/>
            <person name="Schiex T."/>
            <person name="Thomas J."/>
            <person name="Vandecasteele C."/>
            <person name="Vares D."/>
            <person name="Vear F."/>
            <person name="Vautrin S."/>
            <person name="Crespi M."/>
            <person name="Mangin B."/>
            <person name="Burke J.M."/>
            <person name="Salse J."/>
            <person name="Munos S."/>
            <person name="Vincourt P."/>
            <person name="Rieseberg L.H."/>
            <person name="Langlade N.B."/>
        </authorList>
    </citation>
    <scope>NUCLEOTIDE SEQUENCE [LARGE SCALE GENOMIC DNA]</scope>
    <source>
        <strain evidence="2">cv. SF193</strain>
    </source>
</reference>
<dbReference type="Proteomes" id="UP000215914">
    <property type="component" value="Chromosome 17"/>
</dbReference>
<evidence type="ECO:0000313" key="1">
    <source>
        <dbReference type="EMBL" id="OTF87731.1"/>
    </source>
</evidence>
<accession>A0A251RU29</accession>
<dbReference type="AlphaFoldDB" id="A0A251RU29"/>
<dbReference type="InParanoid" id="A0A251RU29"/>
<name>A0A251RU29_HELAN</name>
<gene>
    <name evidence="1" type="ORF">HannXRQ_Chr17g0565111</name>
</gene>
<dbReference type="EMBL" id="CM007906">
    <property type="protein sequence ID" value="OTF87731.1"/>
    <property type="molecule type" value="Genomic_DNA"/>
</dbReference>
<proteinExistence type="predicted"/>
<keyword evidence="2" id="KW-1185">Reference proteome</keyword>
<protein>
    <submittedName>
        <fullName evidence="1">Uncharacterized protein</fullName>
    </submittedName>
</protein>